<reference evidence="1" key="1">
    <citation type="submission" date="2014-11" db="EMBL/GenBank/DDBJ databases">
        <authorList>
            <person name="Amaro Gonzalez C."/>
        </authorList>
    </citation>
    <scope>NUCLEOTIDE SEQUENCE</scope>
</reference>
<dbReference type="AlphaFoldDB" id="A0A0E9SA78"/>
<accession>A0A0E9SA78</accession>
<sequence>MLCKCIVSFIKNSTMLSISLIMQ</sequence>
<evidence type="ECO:0000313" key="1">
    <source>
        <dbReference type="EMBL" id="JAH38137.1"/>
    </source>
</evidence>
<dbReference type="EMBL" id="GBXM01070440">
    <property type="protein sequence ID" value="JAH38137.1"/>
    <property type="molecule type" value="Transcribed_RNA"/>
</dbReference>
<protein>
    <submittedName>
        <fullName evidence="1">Uncharacterized protein</fullName>
    </submittedName>
</protein>
<reference evidence="1" key="2">
    <citation type="journal article" date="2015" name="Fish Shellfish Immunol.">
        <title>Early steps in the European eel (Anguilla anguilla)-Vibrio vulnificus interaction in the gills: Role of the RtxA13 toxin.</title>
        <authorList>
            <person name="Callol A."/>
            <person name="Pajuelo D."/>
            <person name="Ebbesson L."/>
            <person name="Teles M."/>
            <person name="MacKenzie S."/>
            <person name="Amaro C."/>
        </authorList>
    </citation>
    <scope>NUCLEOTIDE SEQUENCE</scope>
</reference>
<name>A0A0E9SA78_ANGAN</name>
<proteinExistence type="predicted"/>
<organism evidence="1">
    <name type="scientific">Anguilla anguilla</name>
    <name type="common">European freshwater eel</name>
    <name type="synonym">Muraena anguilla</name>
    <dbReference type="NCBI Taxonomy" id="7936"/>
    <lineage>
        <taxon>Eukaryota</taxon>
        <taxon>Metazoa</taxon>
        <taxon>Chordata</taxon>
        <taxon>Craniata</taxon>
        <taxon>Vertebrata</taxon>
        <taxon>Euteleostomi</taxon>
        <taxon>Actinopterygii</taxon>
        <taxon>Neopterygii</taxon>
        <taxon>Teleostei</taxon>
        <taxon>Anguilliformes</taxon>
        <taxon>Anguillidae</taxon>
        <taxon>Anguilla</taxon>
    </lineage>
</organism>